<feature type="domain" description="ARID" evidence="2">
    <location>
        <begin position="37"/>
        <end position="136"/>
    </location>
</feature>
<dbReference type="AlphaFoldDB" id="A0A061SF96"/>
<feature type="non-terminal residue" evidence="3">
    <location>
        <position position="1"/>
    </location>
</feature>
<dbReference type="PROSITE" id="PS51011">
    <property type="entry name" value="ARID"/>
    <property type="match status" value="1"/>
</dbReference>
<dbReference type="InterPro" id="IPR036431">
    <property type="entry name" value="ARID_dom_sf"/>
</dbReference>
<protein>
    <submittedName>
        <fullName evidence="3">Arid bright dna binding domain protein</fullName>
    </submittedName>
</protein>
<proteinExistence type="predicted"/>
<dbReference type="CDD" id="cd16100">
    <property type="entry name" value="ARID"/>
    <property type="match status" value="1"/>
</dbReference>
<evidence type="ECO:0000256" key="1">
    <source>
        <dbReference type="SAM" id="MobiDB-lite"/>
    </source>
</evidence>
<feature type="region of interest" description="Disordered" evidence="1">
    <location>
        <begin position="143"/>
        <end position="165"/>
    </location>
</feature>
<dbReference type="EMBL" id="GBEZ01003425">
    <property type="protein sequence ID" value="JAC81714.1"/>
    <property type="molecule type" value="Transcribed_RNA"/>
</dbReference>
<dbReference type="PANTHER" id="PTHR46691">
    <property type="entry name" value="HIGH MOBILITY GROUP B PROTEIN 9"/>
    <property type="match status" value="1"/>
</dbReference>
<organism evidence="3">
    <name type="scientific">Tetraselmis sp. GSL018</name>
    <dbReference type="NCBI Taxonomy" id="582737"/>
    <lineage>
        <taxon>Eukaryota</taxon>
        <taxon>Viridiplantae</taxon>
        <taxon>Chlorophyta</taxon>
        <taxon>core chlorophytes</taxon>
        <taxon>Chlorodendrophyceae</taxon>
        <taxon>Chlorodendrales</taxon>
        <taxon>Chlorodendraceae</taxon>
        <taxon>Tetraselmis</taxon>
    </lineage>
</organism>
<dbReference type="SMART" id="SM00501">
    <property type="entry name" value="BRIGHT"/>
    <property type="match status" value="1"/>
</dbReference>
<accession>A0A061SF96</accession>
<sequence length="165" mass="18945">EQQPPVQQWGPASHEGPANQGPPGKRLQCVPPEVLRTLQRDGFAEMVEAHYNRIGKRFKVPIFAHKPLDLYKVFVEVETRGGYHYVTDRKMWKEVCRALKVDLTGQTSASYNITTSGSTLRSFFSSLRTTCARRARTIHIRARREAHHQPPTHSCRTPRPPRHPR</sequence>
<dbReference type="SUPFAM" id="SSF46774">
    <property type="entry name" value="ARID-like"/>
    <property type="match status" value="1"/>
</dbReference>
<feature type="non-terminal residue" evidence="3">
    <location>
        <position position="165"/>
    </location>
</feature>
<dbReference type="PANTHER" id="PTHR46691:SF3">
    <property type="entry name" value="HIGH MOBILITY GROUP B PROTEIN 15"/>
    <property type="match status" value="1"/>
</dbReference>
<dbReference type="SMART" id="SM01014">
    <property type="entry name" value="ARID"/>
    <property type="match status" value="1"/>
</dbReference>
<dbReference type="Gene3D" id="1.10.150.60">
    <property type="entry name" value="ARID DNA-binding domain"/>
    <property type="match status" value="1"/>
</dbReference>
<name>A0A061SF96_9CHLO</name>
<feature type="region of interest" description="Disordered" evidence="1">
    <location>
        <begin position="1"/>
        <end position="27"/>
    </location>
</feature>
<dbReference type="Pfam" id="PF01388">
    <property type="entry name" value="ARID"/>
    <property type="match status" value="1"/>
</dbReference>
<evidence type="ECO:0000313" key="3">
    <source>
        <dbReference type="EMBL" id="JAC81714.1"/>
    </source>
</evidence>
<evidence type="ECO:0000259" key="2">
    <source>
        <dbReference type="PROSITE" id="PS51011"/>
    </source>
</evidence>
<reference evidence="3" key="1">
    <citation type="submission" date="2014-05" db="EMBL/GenBank/DDBJ databases">
        <title>The transcriptome of the halophilic microalga Tetraselmis sp. GSL018 isolated from the Great Salt Lake, Utah.</title>
        <authorList>
            <person name="Jinkerson R.E."/>
            <person name="D'Adamo S."/>
            <person name="Posewitz M.C."/>
        </authorList>
    </citation>
    <scope>NUCLEOTIDE SEQUENCE</scope>
    <source>
        <strain evidence="3">GSL018</strain>
    </source>
</reference>
<dbReference type="InterPro" id="IPR001606">
    <property type="entry name" value="ARID_dom"/>
</dbReference>
<gene>
    <name evidence="3" type="ORF">TSPGSL018_7294</name>
</gene>
<dbReference type="GO" id="GO:0003677">
    <property type="term" value="F:DNA binding"/>
    <property type="evidence" value="ECO:0007669"/>
    <property type="project" value="InterPro"/>
</dbReference>